<dbReference type="GO" id="GO:0019684">
    <property type="term" value="P:photosynthesis, light reaction"/>
    <property type="evidence" value="ECO:0007669"/>
    <property type="project" value="InterPro"/>
</dbReference>
<dbReference type="AlphaFoldDB" id="A0AAW9QV65"/>
<evidence type="ECO:0000259" key="1">
    <source>
        <dbReference type="Pfam" id="PF05239"/>
    </source>
</evidence>
<dbReference type="Proteomes" id="UP001328733">
    <property type="component" value="Unassembled WGS sequence"/>
</dbReference>
<organism evidence="2 3">
    <name type="scientific">Pannus brasiliensis CCIBt3594</name>
    <dbReference type="NCBI Taxonomy" id="1427578"/>
    <lineage>
        <taxon>Bacteria</taxon>
        <taxon>Bacillati</taxon>
        <taxon>Cyanobacteriota</taxon>
        <taxon>Cyanophyceae</taxon>
        <taxon>Oscillatoriophycideae</taxon>
        <taxon>Chroococcales</taxon>
        <taxon>Microcystaceae</taxon>
        <taxon>Pannus</taxon>
    </lineage>
</organism>
<reference evidence="2 3" key="1">
    <citation type="submission" date="2024-01" db="EMBL/GenBank/DDBJ databases">
        <title>Genomic insights into the taxonomy and metabolism of the cyanobacterium Pannus brasiliensis CCIBt3594.</title>
        <authorList>
            <person name="Machado M."/>
            <person name="Botero N.B."/>
            <person name="Andreote A.P.D."/>
            <person name="Feitosa A.M.T."/>
            <person name="Popin R."/>
            <person name="Sivonen K."/>
            <person name="Fiore M.F."/>
        </authorList>
    </citation>
    <scope>NUCLEOTIDE SEQUENCE [LARGE SCALE GENOMIC DNA]</scope>
    <source>
        <strain evidence="2 3">CCIBt3594</strain>
    </source>
</reference>
<dbReference type="InterPro" id="IPR014747">
    <property type="entry name" value="Bac_photo_RC_H_C"/>
</dbReference>
<name>A0AAW9QV65_9CHRO</name>
<dbReference type="EMBL" id="JBAFSM010000037">
    <property type="protein sequence ID" value="MEG3438896.1"/>
    <property type="molecule type" value="Genomic_DNA"/>
</dbReference>
<accession>A0AAW9QV65</accession>
<dbReference type="InterPro" id="IPR011033">
    <property type="entry name" value="PRC_barrel-like_sf"/>
</dbReference>
<comment type="caution">
    <text evidence="2">The sequence shown here is derived from an EMBL/GenBank/DDBJ whole genome shotgun (WGS) entry which is preliminary data.</text>
</comment>
<protein>
    <submittedName>
        <fullName evidence="2">PRC-barrel domain-containing protein</fullName>
    </submittedName>
</protein>
<feature type="domain" description="PRC-barrel" evidence="1">
    <location>
        <begin position="15"/>
        <end position="88"/>
    </location>
</feature>
<dbReference type="Pfam" id="PF05239">
    <property type="entry name" value="PRC"/>
    <property type="match status" value="1"/>
</dbReference>
<evidence type="ECO:0000313" key="2">
    <source>
        <dbReference type="EMBL" id="MEG3438896.1"/>
    </source>
</evidence>
<gene>
    <name evidence="2" type="ORF">V0288_17340</name>
</gene>
<sequence length="200" mass="22704">MSLHKIQDFDPDYHDRFEGKDVIGYPVYARDEKVGSVEDILIEDNGEFRYLVIHTGLWVFGKKILLPIGCTRINYERKEVHADTLDEEQVKALPEYNEGMTVDFDHEETVRNVYRSRGSSSAVGVPAGMGVGYGGADTAPTTNNTPPRVDTSVGYDGYDRDTYCYDRDPDLYTLDDHYHSGFKKYKTRYQESRATGSSVC</sequence>
<dbReference type="Gene3D" id="3.90.50.10">
    <property type="entry name" value="Photosynthetic Reaction Center, subunit H, domain 2"/>
    <property type="match status" value="1"/>
</dbReference>
<keyword evidence="3" id="KW-1185">Reference proteome</keyword>
<dbReference type="RefSeq" id="WP_332866380.1">
    <property type="nucleotide sequence ID" value="NZ_JBAFSM010000037.1"/>
</dbReference>
<evidence type="ECO:0000313" key="3">
    <source>
        <dbReference type="Proteomes" id="UP001328733"/>
    </source>
</evidence>
<dbReference type="InterPro" id="IPR027275">
    <property type="entry name" value="PRC-brl_dom"/>
</dbReference>
<dbReference type="SUPFAM" id="SSF50346">
    <property type="entry name" value="PRC-barrel domain"/>
    <property type="match status" value="1"/>
</dbReference>
<proteinExistence type="predicted"/>
<dbReference type="GO" id="GO:0030077">
    <property type="term" value="C:plasma membrane light-harvesting complex"/>
    <property type="evidence" value="ECO:0007669"/>
    <property type="project" value="InterPro"/>
</dbReference>